<reference evidence="3 4" key="1">
    <citation type="submission" date="2022-01" db="EMBL/GenBank/DDBJ databases">
        <title>Collection of gut derived symbiotic bacterial strains cultured from healthy donors.</title>
        <authorList>
            <person name="Lin H."/>
            <person name="Kohout C."/>
            <person name="Waligurski E."/>
            <person name="Pamer E.G."/>
        </authorList>
    </citation>
    <scope>NUCLEOTIDE SEQUENCE [LARGE SCALE GENOMIC DNA]</scope>
    <source>
        <strain evidence="3 4">DFI.3.7</strain>
    </source>
</reference>
<sequence length="427" mass="45673">MKKKSLAALSMCAVMALSLTSCGFGAPKTPADMFEAYQKAIEDTGYSVDGGINLGIAMDAGGLSIDVPVELEYEGKFYNGSGHGKMDMSMEFFGQSANSNVEFYIDADGDKVTQYTNADDAGWSKSDDVSMNFVSSVTDDKIGTLEKVDDTYVATIPLNEVSETDSFKELFSSMAEDTDMGNLDVSEVLKDATIVYTFDAKTSQLQSIVMDEFEVDVSKAMEQVNPTSGEMSMTMTMSMELTFSDYGKIDADDVAILDEVKDGALDQSELEAAMTEDPILGSGSGSGDIEFPKGAPPANSAAPDEPVDDSKPADSPSSISMSFEGRVLDLPFDYSILTEAGWKAVDDGEYSFLVMKNDNYDGEIYVYGNDYSGKEADLIAGGVFGIDCSVGGNDKRPDMTIAGLTWGASDEDVKTALGEPEYFSSSP</sequence>
<keyword evidence="4" id="KW-1185">Reference proteome</keyword>
<comment type="caution">
    <text evidence="3">The sequence shown here is derived from an EMBL/GenBank/DDBJ whole genome shotgun (WGS) entry which is preliminary data.</text>
</comment>
<feature type="chain" id="PRO_5046662172" description="Lipoprotein" evidence="2">
    <location>
        <begin position="24"/>
        <end position="427"/>
    </location>
</feature>
<dbReference type="Proteomes" id="UP001200313">
    <property type="component" value="Unassembled WGS sequence"/>
</dbReference>
<organism evidence="3 4">
    <name type="scientific">Intestinimonas massiliensis</name>
    <name type="common">ex Afouda et al. 2020</name>
    <dbReference type="NCBI Taxonomy" id="1673721"/>
    <lineage>
        <taxon>Bacteria</taxon>
        <taxon>Bacillati</taxon>
        <taxon>Bacillota</taxon>
        <taxon>Clostridia</taxon>
        <taxon>Eubacteriales</taxon>
        <taxon>Intestinimonas</taxon>
    </lineage>
</organism>
<feature type="region of interest" description="Disordered" evidence="1">
    <location>
        <begin position="277"/>
        <end position="319"/>
    </location>
</feature>
<protein>
    <recommendedName>
        <fullName evidence="5">Lipoprotein</fullName>
    </recommendedName>
</protein>
<gene>
    <name evidence="3" type="ORF">L0P79_04805</name>
</gene>
<accession>A0ABS9M6H4</accession>
<evidence type="ECO:0000256" key="1">
    <source>
        <dbReference type="SAM" id="MobiDB-lite"/>
    </source>
</evidence>
<dbReference type="PROSITE" id="PS51257">
    <property type="entry name" value="PROKAR_LIPOPROTEIN"/>
    <property type="match status" value="1"/>
</dbReference>
<proteinExistence type="predicted"/>
<name>A0ABS9M6H4_9FIRM</name>
<dbReference type="EMBL" id="JAKNJB010000006">
    <property type="protein sequence ID" value="MCG4526395.1"/>
    <property type="molecule type" value="Genomic_DNA"/>
</dbReference>
<evidence type="ECO:0008006" key="5">
    <source>
        <dbReference type="Google" id="ProtNLM"/>
    </source>
</evidence>
<feature type="signal peptide" evidence="2">
    <location>
        <begin position="1"/>
        <end position="23"/>
    </location>
</feature>
<dbReference type="RefSeq" id="WP_238073415.1">
    <property type="nucleotide sequence ID" value="NZ_JAKNJB010000006.1"/>
</dbReference>
<evidence type="ECO:0000313" key="3">
    <source>
        <dbReference type="EMBL" id="MCG4526395.1"/>
    </source>
</evidence>
<evidence type="ECO:0000313" key="4">
    <source>
        <dbReference type="Proteomes" id="UP001200313"/>
    </source>
</evidence>
<evidence type="ECO:0000256" key="2">
    <source>
        <dbReference type="SAM" id="SignalP"/>
    </source>
</evidence>
<keyword evidence="2" id="KW-0732">Signal</keyword>